<dbReference type="EMBL" id="LWGR01000003">
    <property type="protein sequence ID" value="KZM75562.1"/>
    <property type="molecule type" value="Genomic_DNA"/>
</dbReference>
<dbReference type="Proteomes" id="UP000076512">
    <property type="component" value="Unassembled WGS sequence"/>
</dbReference>
<name>A0A164PH36_9NOCA</name>
<comment type="caution">
    <text evidence="1">The sequence shown here is derived from an EMBL/GenBank/DDBJ whole genome shotgun (WGS) entry which is preliminary data.</text>
</comment>
<dbReference type="Pfam" id="PF05960">
    <property type="entry name" value="DUF885"/>
    <property type="match status" value="1"/>
</dbReference>
<accession>A0A164PH36</accession>
<proteinExistence type="predicted"/>
<gene>
    <name evidence="1" type="ORF">AWN90_19495</name>
</gene>
<reference evidence="1 2" key="1">
    <citation type="submission" date="2016-04" db="EMBL/GenBank/DDBJ databases">
        <authorList>
            <person name="Evans L.H."/>
            <person name="Alamgir A."/>
            <person name="Owens N."/>
            <person name="Weber N.D."/>
            <person name="Virtaneva K."/>
            <person name="Barbian K."/>
            <person name="Babar A."/>
            <person name="Rosenke K."/>
        </authorList>
    </citation>
    <scope>NUCLEOTIDE SEQUENCE [LARGE SCALE GENOMIC DNA]</scope>
    <source>
        <strain evidence="1 2">IFM 0406</strain>
    </source>
</reference>
<organism evidence="1 2">
    <name type="scientific">Nocardia terpenica</name>
    <dbReference type="NCBI Taxonomy" id="455432"/>
    <lineage>
        <taxon>Bacteria</taxon>
        <taxon>Bacillati</taxon>
        <taxon>Actinomycetota</taxon>
        <taxon>Actinomycetes</taxon>
        <taxon>Mycobacteriales</taxon>
        <taxon>Nocardiaceae</taxon>
        <taxon>Nocardia</taxon>
    </lineage>
</organism>
<protein>
    <recommendedName>
        <fullName evidence="3">DUF885 domain-containing protein</fullName>
    </recommendedName>
</protein>
<evidence type="ECO:0000313" key="2">
    <source>
        <dbReference type="Proteomes" id="UP000076512"/>
    </source>
</evidence>
<keyword evidence="2" id="KW-1185">Reference proteome</keyword>
<evidence type="ECO:0000313" key="1">
    <source>
        <dbReference type="EMBL" id="KZM75562.1"/>
    </source>
</evidence>
<sequence>MGTTDVGEILSRLRDDPALRYDTGEEIMADVYKYLAANTAMSDWFTRLPKQSCTPVPVPDFLAATIPAAFYYPPAADGSRPGMYFVNQHQPKTRSLYGTAAVTFHEAVPGHYLQLTIASELDHLPQFQRQSFSNTAFVEGWGLYAEPLADEMGLYPDPLARLRMLTSDSLRSCRLVVDTGLHSKGWTRQQAIDYMSAHAPISLAEIEVEVDRYITMRGQAVAYKIGQNEILRQRARTAERTRGSVRHQDIPRSRVERGAVSLPVLKELTASV</sequence>
<dbReference type="InterPro" id="IPR010281">
    <property type="entry name" value="DUF885"/>
</dbReference>
<dbReference type="STRING" id="455432.AWN90_19495"/>
<dbReference type="PANTHER" id="PTHR33361">
    <property type="entry name" value="GLR0591 PROTEIN"/>
    <property type="match status" value="1"/>
</dbReference>
<dbReference type="AlphaFoldDB" id="A0A164PH36"/>
<evidence type="ECO:0008006" key="3">
    <source>
        <dbReference type="Google" id="ProtNLM"/>
    </source>
</evidence>
<dbReference type="PANTHER" id="PTHR33361:SF2">
    <property type="entry name" value="DUF885 DOMAIN-CONTAINING PROTEIN"/>
    <property type="match status" value="1"/>
</dbReference>